<dbReference type="Pfam" id="PF19729">
    <property type="entry name" value="LRR_FBXL18"/>
    <property type="match status" value="2"/>
</dbReference>
<evidence type="ECO:0000313" key="2">
    <source>
        <dbReference type="EMBL" id="EDV29633.1"/>
    </source>
</evidence>
<dbReference type="STRING" id="10228.B3RM44"/>
<dbReference type="OrthoDB" id="10257471at2759"/>
<dbReference type="PANTHER" id="PTHR13318:SF190">
    <property type="entry name" value="PARTNER OF PAIRED, ISOFORM B"/>
    <property type="match status" value="1"/>
</dbReference>
<dbReference type="EMBL" id="DS985241">
    <property type="protein sequence ID" value="EDV29633.1"/>
    <property type="molecule type" value="Genomic_DNA"/>
</dbReference>
<dbReference type="eggNOG" id="ENOG502QVW9">
    <property type="taxonomic scope" value="Eukaryota"/>
</dbReference>
<dbReference type="KEGG" id="tad:TRIADDRAFT_52231"/>
<dbReference type="GeneID" id="6749316"/>
<dbReference type="InParanoid" id="B3RM44"/>
<keyword evidence="3" id="KW-1185">Reference proteome</keyword>
<dbReference type="PhylomeDB" id="B3RM44"/>
<evidence type="ECO:0000313" key="3">
    <source>
        <dbReference type="Proteomes" id="UP000009022"/>
    </source>
</evidence>
<accession>B3RM44</accession>
<dbReference type="GO" id="GO:0019005">
    <property type="term" value="C:SCF ubiquitin ligase complex"/>
    <property type="evidence" value="ECO:0000318"/>
    <property type="project" value="GO_Central"/>
</dbReference>
<dbReference type="Gene3D" id="1.20.1280.50">
    <property type="match status" value="1"/>
</dbReference>
<dbReference type="HOGENOM" id="CLU_480049_0_0_1"/>
<name>B3RM44_TRIAD</name>
<sequence length="609" mass="69674">MLNLLSDEILLMILRYLSVEDLNTCKCLSLRFANITEDTCLYRSVTFTRCYRLSTNFIVAYLNKYCHLLRCIDLSQCYWLKSTNLIPAICKCKKATQLNLAGCKISSSAMIKILENIPHLDELSWSISLDVFKNTSAQTLLRDKFAQINYLSLELHFGVASAEQFLFENSCIHSFLRQWQCCIYFKYTSEDGFCFDLQAPFFDNLITITERYHRESFRYYLWPMLSLNNSIDLPETNKIQQFNVDRILSTKPKRLLDAINKRNLKALNLSFIPTLTSQELAHAIANCRNLVKLDLSGLTSVLQDKQFQGLEAVVHNCQLLKELEISHTCVSCDNFSTLCHILSKAITLEKLTIPACLMVDKNIIKGRRNSNNDILSPQRRISVIEQSKTECQSDQNKNVDRDQVDFTLLTKHCPKIKTFSNSSHYYQSNLSTKLSNHSQYSITELPVSCSLSKYLISEEILSAIGNWKCLESLSLVGLLNVTHLSCLSTITESCKNLKRLSLAYIGLSGHSGALLHLPKAIRNCHNLLEFRFDNPQVATFNKLFDKCKHLTVLQVLHDTTIAQSKQTRNELMKKWLPQRPALVIALGKSLYELQQDTPQFHLDSITLPT</sequence>
<dbReference type="FunFam" id="3.80.10.10:FF:002249">
    <property type="entry name" value="F-box/LRR-repeat protein 18"/>
    <property type="match status" value="1"/>
</dbReference>
<dbReference type="InterPro" id="IPR045627">
    <property type="entry name" value="FBXL18_LRR"/>
</dbReference>
<dbReference type="CTD" id="6749316"/>
<dbReference type="OMA" id="WHACKEL"/>
<dbReference type="Pfam" id="PF12937">
    <property type="entry name" value="F-box-like"/>
    <property type="match status" value="1"/>
</dbReference>
<dbReference type="InterPro" id="IPR032675">
    <property type="entry name" value="LRR_dom_sf"/>
</dbReference>
<dbReference type="InterPro" id="IPR001810">
    <property type="entry name" value="F-box_dom"/>
</dbReference>
<dbReference type="Gene3D" id="3.80.10.10">
    <property type="entry name" value="Ribonuclease Inhibitor"/>
    <property type="match status" value="2"/>
</dbReference>
<feature type="domain" description="F-box" evidence="1">
    <location>
        <begin position="1"/>
        <end position="45"/>
    </location>
</feature>
<protein>
    <recommendedName>
        <fullName evidence="1">F-box domain-containing protein</fullName>
    </recommendedName>
</protein>
<dbReference type="SUPFAM" id="SSF52047">
    <property type="entry name" value="RNI-like"/>
    <property type="match status" value="1"/>
</dbReference>
<dbReference type="Proteomes" id="UP000009022">
    <property type="component" value="Unassembled WGS sequence"/>
</dbReference>
<dbReference type="PANTHER" id="PTHR13318">
    <property type="entry name" value="PARTNER OF PAIRED, ISOFORM B-RELATED"/>
    <property type="match status" value="1"/>
</dbReference>
<dbReference type="GO" id="GO:0031146">
    <property type="term" value="P:SCF-dependent proteasomal ubiquitin-dependent protein catabolic process"/>
    <property type="evidence" value="ECO:0000318"/>
    <property type="project" value="GO_Central"/>
</dbReference>
<dbReference type="RefSeq" id="XP_002108835.1">
    <property type="nucleotide sequence ID" value="XM_002108799.1"/>
</dbReference>
<organism evidence="2 3">
    <name type="scientific">Trichoplax adhaerens</name>
    <name type="common">Trichoplax reptans</name>
    <dbReference type="NCBI Taxonomy" id="10228"/>
    <lineage>
        <taxon>Eukaryota</taxon>
        <taxon>Metazoa</taxon>
        <taxon>Placozoa</taxon>
        <taxon>Uniplacotomia</taxon>
        <taxon>Trichoplacea</taxon>
        <taxon>Trichoplacidae</taxon>
        <taxon>Trichoplax</taxon>
    </lineage>
</organism>
<reference evidence="2 3" key="1">
    <citation type="journal article" date="2008" name="Nature">
        <title>The Trichoplax genome and the nature of placozoans.</title>
        <authorList>
            <person name="Srivastava M."/>
            <person name="Begovic E."/>
            <person name="Chapman J."/>
            <person name="Putnam N.H."/>
            <person name="Hellsten U."/>
            <person name="Kawashima T."/>
            <person name="Kuo A."/>
            <person name="Mitros T."/>
            <person name="Salamov A."/>
            <person name="Carpenter M.L."/>
            <person name="Signorovitch A.Y."/>
            <person name="Moreno M.A."/>
            <person name="Kamm K."/>
            <person name="Grimwood J."/>
            <person name="Schmutz J."/>
            <person name="Shapiro H."/>
            <person name="Grigoriev I.V."/>
            <person name="Buss L.W."/>
            <person name="Schierwater B."/>
            <person name="Dellaporta S.L."/>
            <person name="Rokhsar D.S."/>
        </authorList>
    </citation>
    <scope>NUCLEOTIDE SEQUENCE [LARGE SCALE GENOMIC DNA]</scope>
    <source>
        <strain evidence="2 3">Grell-BS-1999</strain>
    </source>
</reference>
<dbReference type="PROSITE" id="PS50181">
    <property type="entry name" value="FBOX"/>
    <property type="match status" value="1"/>
</dbReference>
<gene>
    <name evidence="2" type="ORF">TRIADDRAFT_52231</name>
</gene>
<dbReference type="AlphaFoldDB" id="B3RM44"/>
<proteinExistence type="predicted"/>
<evidence type="ECO:0000259" key="1">
    <source>
        <dbReference type="PROSITE" id="PS50181"/>
    </source>
</evidence>